<keyword evidence="8 9" id="KW-0472">Membrane</keyword>
<dbReference type="CDD" id="cd06261">
    <property type="entry name" value="TM_PBP2"/>
    <property type="match status" value="1"/>
</dbReference>
<dbReference type="PROSITE" id="PS50928">
    <property type="entry name" value="ABC_TM1"/>
    <property type="match status" value="1"/>
</dbReference>
<reference evidence="13" key="1">
    <citation type="journal article" date="2019" name="Int. J. Syst. Evol. Microbiol.">
        <title>The Global Catalogue of Microorganisms (GCM) 10K type strain sequencing project: providing services to taxonomists for standard genome sequencing and annotation.</title>
        <authorList>
            <consortium name="The Broad Institute Genomics Platform"/>
            <consortium name="The Broad Institute Genome Sequencing Center for Infectious Disease"/>
            <person name="Wu L."/>
            <person name="Ma J."/>
        </authorList>
    </citation>
    <scope>NUCLEOTIDE SEQUENCE [LARGE SCALE GENOMIC DNA]</scope>
    <source>
        <strain evidence="13">JCM 12165</strain>
    </source>
</reference>
<feature type="transmembrane region" description="Helical" evidence="9">
    <location>
        <begin position="193"/>
        <end position="213"/>
    </location>
</feature>
<feature type="transmembrane region" description="Helical" evidence="9">
    <location>
        <begin position="43"/>
        <end position="64"/>
    </location>
</feature>
<comment type="function">
    <text evidence="10">Part of the binding-protein-dependent transport system for molybdenum; probably responsible for the translocation of the substrate across the membrane.</text>
</comment>
<evidence type="ECO:0000256" key="9">
    <source>
        <dbReference type="RuleBase" id="RU363032"/>
    </source>
</evidence>
<sequence>MTGPLLLSLQVAAAATALAFAAGVLLAWWFAVRQTKLTELVSLLITLPLVLPPTVLGYYLLVLLGRNSWIGQTFEALVGSPIVFTWYAAVAAAAVAALPLIVRPMQQAFESVNRNSLEAAMLDGAGRWQLFRHIMVPLSYRGMLAGLVLGFARAMGEFGATLMVAGNIPGRTQTLSIAVYDAVQANRMQEAHLMVLVLSAVTIAVLFMTTVVLKKRV</sequence>
<dbReference type="RefSeq" id="WP_377907903.1">
    <property type="nucleotide sequence ID" value="NZ_JBHSGK010000003.1"/>
</dbReference>
<protein>
    <recommendedName>
        <fullName evidence="10">Molybdenum transport system permease</fullName>
    </recommendedName>
</protein>
<keyword evidence="7 9" id="KW-1133">Transmembrane helix</keyword>
<dbReference type="PANTHER" id="PTHR30183:SF3">
    <property type="entry name" value="MOLYBDENUM TRANSPORT SYSTEM PERMEASE PROTEIN MODB"/>
    <property type="match status" value="1"/>
</dbReference>
<evidence type="ECO:0000313" key="13">
    <source>
        <dbReference type="Proteomes" id="UP001595896"/>
    </source>
</evidence>
<gene>
    <name evidence="12" type="primary">modB</name>
    <name evidence="12" type="ORF">ACFO4L_01665</name>
</gene>
<evidence type="ECO:0000256" key="7">
    <source>
        <dbReference type="ARBA" id="ARBA00022989"/>
    </source>
</evidence>
<proteinExistence type="inferred from homology"/>
<dbReference type="NCBIfam" id="TIGR02141">
    <property type="entry name" value="modB_ABC"/>
    <property type="match status" value="1"/>
</dbReference>
<organism evidence="12 13">
    <name type="scientific">Bacillus daqingensis</name>
    <dbReference type="NCBI Taxonomy" id="872396"/>
    <lineage>
        <taxon>Bacteria</taxon>
        <taxon>Bacillati</taxon>
        <taxon>Bacillota</taxon>
        <taxon>Bacilli</taxon>
        <taxon>Bacillales</taxon>
        <taxon>Bacillaceae</taxon>
        <taxon>Bacillus</taxon>
    </lineage>
</organism>
<keyword evidence="4 10" id="KW-1003">Cell membrane</keyword>
<dbReference type="InterPro" id="IPR011867">
    <property type="entry name" value="ModB_ABC"/>
</dbReference>
<evidence type="ECO:0000256" key="8">
    <source>
        <dbReference type="ARBA" id="ARBA00023136"/>
    </source>
</evidence>
<feature type="transmembrane region" description="Helical" evidence="9">
    <location>
        <begin position="84"/>
        <end position="102"/>
    </location>
</feature>
<keyword evidence="5 10" id="KW-0500">Molybdenum</keyword>
<dbReference type="Gene3D" id="1.10.3720.10">
    <property type="entry name" value="MetI-like"/>
    <property type="match status" value="1"/>
</dbReference>
<evidence type="ECO:0000256" key="2">
    <source>
        <dbReference type="ARBA" id="ARBA00007069"/>
    </source>
</evidence>
<name>A0ABV9NRI1_9BACI</name>
<dbReference type="SUPFAM" id="SSF161098">
    <property type="entry name" value="MetI-like"/>
    <property type="match status" value="1"/>
</dbReference>
<keyword evidence="6 9" id="KW-0812">Transmembrane</keyword>
<dbReference type="InterPro" id="IPR000515">
    <property type="entry name" value="MetI-like"/>
</dbReference>
<evidence type="ECO:0000256" key="4">
    <source>
        <dbReference type="ARBA" id="ARBA00022475"/>
    </source>
</evidence>
<dbReference type="Proteomes" id="UP001595896">
    <property type="component" value="Unassembled WGS sequence"/>
</dbReference>
<dbReference type="EMBL" id="JBHSGK010000003">
    <property type="protein sequence ID" value="MFC4735280.1"/>
    <property type="molecule type" value="Genomic_DNA"/>
</dbReference>
<feature type="transmembrane region" description="Helical" evidence="9">
    <location>
        <begin position="6"/>
        <end position="31"/>
    </location>
</feature>
<evidence type="ECO:0000259" key="11">
    <source>
        <dbReference type="PROSITE" id="PS50928"/>
    </source>
</evidence>
<keyword evidence="13" id="KW-1185">Reference proteome</keyword>
<evidence type="ECO:0000256" key="3">
    <source>
        <dbReference type="ARBA" id="ARBA00022448"/>
    </source>
</evidence>
<comment type="caution">
    <text evidence="12">The sequence shown here is derived from an EMBL/GenBank/DDBJ whole genome shotgun (WGS) entry which is preliminary data.</text>
</comment>
<dbReference type="PANTHER" id="PTHR30183">
    <property type="entry name" value="MOLYBDENUM TRANSPORT SYSTEM PERMEASE PROTEIN MODB"/>
    <property type="match status" value="1"/>
</dbReference>
<evidence type="ECO:0000313" key="12">
    <source>
        <dbReference type="EMBL" id="MFC4735280.1"/>
    </source>
</evidence>
<dbReference type="InterPro" id="IPR035906">
    <property type="entry name" value="MetI-like_sf"/>
</dbReference>
<evidence type="ECO:0000256" key="1">
    <source>
        <dbReference type="ARBA" id="ARBA00004651"/>
    </source>
</evidence>
<feature type="transmembrane region" description="Helical" evidence="9">
    <location>
        <begin position="138"/>
        <end position="156"/>
    </location>
</feature>
<keyword evidence="3 9" id="KW-0813">Transport</keyword>
<evidence type="ECO:0000256" key="10">
    <source>
        <dbReference type="RuleBase" id="RU365097"/>
    </source>
</evidence>
<evidence type="ECO:0000256" key="5">
    <source>
        <dbReference type="ARBA" id="ARBA00022505"/>
    </source>
</evidence>
<dbReference type="Pfam" id="PF00528">
    <property type="entry name" value="BPD_transp_1"/>
    <property type="match status" value="1"/>
</dbReference>
<accession>A0ABV9NRI1</accession>
<evidence type="ECO:0000256" key="6">
    <source>
        <dbReference type="ARBA" id="ARBA00022692"/>
    </source>
</evidence>
<comment type="subcellular location">
    <subcellularLocation>
        <location evidence="1 9">Cell membrane</location>
        <topology evidence="1 9">Multi-pass membrane protein</topology>
    </subcellularLocation>
</comment>
<comment type="similarity">
    <text evidence="2 10">Belongs to the binding-protein-dependent transport system permease family. CysTW subfamily.</text>
</comment>
<feature type="domain" description="ABC transmembrane type-1" evidence="11">
    <location>
        <begin position="5"/>
        <end position="207"/>
    </location>
</feature>